<dbReference type="CDD" id="cd00609">
    <property type="entry name" value="AAT_like"/>
    <property type="match status" value="1"/>
</dbReference>
<keyword evidence="5 8" id="KW-0808">Transferase</keyword>
<dbReference type="PATRIC" id="fig|270498.16.peg.3227"/>
<gene>
    <name evidence="8" type="ORF">CHK_3130</name>
</gene>
<reference evidence="8 9" key="1">
    <citation type="submission" date="2015-04" db="EMBL/GenBank/DDBJ databases">
        <title>Draft genome sequence of bacteremic isolate Catabacter hongkongensis type strain HKU16T.</title>
        <authorList>
            <person name="Lau S.K."/>
            <person name="Teng J.L."/>
            <person name="Huang Y."/>
            <person name="Curreem S.O."/>
            <person name="Tsui S.K."/>
            <person name="Woo P.C."/>
        </authorList>
    </citation>
    <scope>NUCLEOTIDE SEQUENCE [LARGE SCALE GENOMIC DNA]</scope>
    <source>
        <strain evidence="8 9">HKU16</strain>
    </source>
</reference>
<evidence type="ECO:0000256" key="6">
    <source>
        <dbReference type="ARBA" id="ARBA00022898"/>
    </source>
</evidence>
<dbReference type="GO" id="GO:0030170">
    <property type="term" value="F:pyridoxal phosphate binding"/>
    <property type="evidence" value="ECO:0007669"/>
    <property type="project" value="InterPro"/>
</dbReference>
<evidence type="ECO:0000256" key="4">
    <source>
        <dbReference type="ARBA" id="ARBA00022576"/>
    </source>
</evidence>
<comment type="similarity">
    <text evidence="2">Belongs to the class-I pyridoxal-phosphate-dependent aminotransferase family.</text>
</comment>
<evidence type="ECO:0000256" key="1">
    <source>
        <dbReference type="ARBA" id="ARBA00001933"/>
    </source>
</evidence>
<name>A0A0M2NGJ7_9FIRM</name>
<dbReference type="STRING" id="270498.CHK_3130"/>
<dbReference type="InterPro" id="IPR004839">
    <property type="entry name" value="Aminotransferase_I/II_large"/>
</dbReference>
<dbReference type="Pfam" id="PF00155">
    <property type="entry name" value="Aminotran_1_2"/>
    <property type="match status" value="1"/>
</dbReference>
<dbReference type="PANTHER" id="PTHR42790">
    <property type="entry name" value="AMINOTRANSFERASE"/>
    <property type="match status" value="1"/>
</dbReference>
<dbReference type="InterPro" id="IPR015421">
    <property type="entry name" value="PyrdxlP-dep_Trfase_major"/>
</dbReference>
<evidence type="ECO:0000313" key="8">
    <source>
        <dbReference type="EMBL" id="KKI49552.1"/>
    </source>
</evidence>
<dbReference type="AlphaFoldDB" id="A0A0M2NGJ7"/>
<comment type="cofactor">
    <cofactor evidence="1">
        <name>pyridoxal 5'-phosphate</name>
        <dbReference type="ChEBI" id="CHEBI:597326"/>
    </cofactor>
</comment>
<dbReference type="EC" id="2.6.1.1" evidence="8"/>
<dbReference type="InterPro" id="IPR050859">
    <property type="entry name" value="Class-I_PLP-dep_aminotransf"/>
</dbReference>
<dbReference type="SUPFAM" id="SSF53383">
    <property type="entry name" value="PLP-dependent transferases"/>
    <property type="match status" value="1"/>
</dbReference>
<keyword evidence="9" id="KW-1185">Reference proteome</keyword>
<accession>A0A0M2NGJ7</accession>
<feature type="domain" description="Aminotransferase class I/classII large" evidence="7">
    <location>
        <begin position="35"/>
        <end position="387"/>
    </location>
</feature>
<evidence type="ECO:0000256" key="5">
    <source>
        <dbReference type="ARBA" id="ARBA00022679"/>
    </source>
</evidence>
<comment type="caution">
    <text evidence="8">The sequence shown here is derived from an EMBL/GenBank/DDBJ whole genome shotgun (WGS) entry which is preliminary data.</text>
</comment>
<protein>
    <submittedName>
        <fullName evidence="8">Transcriptional regulator, GntR family domain</fullName>
        <ecNumber evidence="8">2.6.1.1</ecNumber>
    </submittedName>
</protein>
<dbReference type="Proteomes" id="UP000034076">
    <property type="component" value="Unassembled WGS sequence"/>
</dbReference>
<evidence type="ECO:0000256" key="3">
    <source>
        <dbReference type="ARBA" id="ARBA00011738"/>
    </source>
</evidence>
<dbReference type="EMBL" id="LAYJ01000133">
    <property type="protein sequence ID" value="KKI49552.1"/>
    <property type="molecule type" value="Genomic_DNA"/>
</dbReference>
<comment type="subunit">
    <text evidence="3">Homodimer.</text>
</comment>
<dbReference type="GO" id="GO:1901605">
    <property type="term" value="P:alpha-amino acid metabolic process"/>
    <property type="evidence" value="ECO:0007669"/>
    <property type="project" value="TreeGrafter"/>
</dbReference>
<proteinExistence type="inferred from homology"/>
<evidence type="ECO:0000313" key="9">
    <source>
        <dbReference type="Proteomes" id="UP000034076"/>
    </source>
</evidence>
<dbReference type="Gene3D" id="3.90.1150.10">
    <property type="entry name" value="Aspartate Aminotransferase, domain 1"/>
    <property type="match status" value="1"/>
</dbReference>
<dbReference type="InterPro" id="IPR015422">
    <property type="entry name" value="PyrdxlP-dep_Trfase_small"/>
</dbReference>
<dbReference type="Gene3D" id="3.40.640.10">
    <property type="entry name" value="Type I PLP-dependent aspartate aminotransferase-like (Major domain)"/>
    <property type="match status" value="1"/>
</dbReference>
<keyword evidence="4 8" id="KW-0032">Aminotransferase</keyword>
<dbReference type="InterPro" id="IPR015424">
    <property type="entry name" value="PyrdxlP-dep_Trfase"/>
</dbReference>
<organism evidence="8 9">
    <name type="scientific">Christensenella hongkongensis</name>
    <dbReference type="NCBI Taxonomy" id="270498"/>
    <lineage>
        <taxon>Bacteria</taxon>
        <taxon>Bacillati</taxon>
        <taxon>Bacillota</taxon>
        <taxon>Clostridia</taxon>
        <taxon>Christensenellales</taxon>
        <taxon>Christensenellaceae</taxon>
        <taxon>Christensenella</taxon>
    </lineage>
</organism>
<dbReference type="PANTHER" id="PTHR42790:SF19">
    <property type="entry name" value="KYNURENINE_ALPHA-AMINOADIPATE AMINOTRANSFERASE, MITOCHONDRIAL"/>
    <property type="match status" value="1"/>
</dbReference>
<sequence>MEGMAKAMYRFAKRFDGVGGSEIRKIFSLLGVPGMISFAGGNPSPDLFPSETLAEISEEIIAEQGKSVLQYGGTLGVAQFIELLKVRNADIMKEDDDLVVISGSSQGIDFFAHTMIEPGDVMLAESPSFLGALQTFRLADAQIRTVPMQNDGVDTTLLEEQIKKYKPKFFYTIPTFQNPSGITMSAEKRQQVYDICSKYGVLILEDDPYAELRYSGEPLRSIKALDNSGIVCKLSSFSKTISPGLRVGYAIANRDIIAKFNLLKQGADVHTSNLTQTMVMEFLKRGYYDDHVKMLCREYKKQRDAMCEAIDKHFPDGVQRTDPQGGLFVWVTLPAGMDSRKLFEACVAQKVAFVSGPPFYADGGHENTLRMNFSMPSIPDIEKGVERMGRIIREFV</sequence>
<keyword evidence="6" id="KW-0663">Pyridoxal phosphate</keyword>
<evidence type="ECO:0000259" key="7">
    <source>
        <dbReference type="Pfam" id="PF00155"/>
    </source>
</evidence>
<evidence type="ECO:0000256" key="2">
    <source>
        <dbReference type="ARBA" id="ARBA00007441"/>
    </source>
</evidence>
<dbReference type="FunFam" id="3.40.640.10:FF:000053">
    <property type="entry name" value="Aminotransferase, class I"/>
    <property type="match status" value="1"/>
</dbReference>
<dbReference type="GO" id="GO:0004069">
    <property type="term" value="F:L-aspartate:2-oxoglutarate aminotransferase activity"/>
    <property type="evidence" value="ECO:0007669"/>
    <property type="project" value="UniProtKB-EC"/>
</dbReference>